<dbReference type="Pfam" id="PF13041">
    <property type="entry name" value="PPR_2"/>
    <property type="match status" value="3"/>
</dbReference>
<sequence>MRRIIFPKSLLPLLHSRAIISGQIHDPFVAGNILESLLRAYPSAHFQAHALLSFSPHHSTFMYNTLLHAYLCNNLPTHAILLFYEMLLHGTTPNNHTFPLVLKAFSQAPQYKNGAFIHTMILKRRLDSDSYVHASLIHFYGAAGCIVEARRVFDEKQLPGISAWTALLSGYAKNGNLSMAWELFVRMPDRNLVSWSAMISGYVQCRKPEKALALFQEMMKSKVRPNCSVLVNVLVAAAEVGALQVGKWVHMYLEKNCMCLSSNLKTSLVHMYARCGDLLSAKQTFRRFRDKNVDLWNAIITGIGLYGRGEEAFELFVNMSDDGIPPDDMTFIGLLSACSHSGMVAEGRKCFEAMSKIYRIEPKLEHYSCMVDLLAKAGLVNEMVQLIQTMPMEPNARIWGSLFSSCRILGDITSGEIVGKQLIQLEPRNSGCYVQLANLYASSGRWQEAVAVRDIMKRRGVVLEPGCSLIEVDGMVHEFLVGDKTHPKANEICCVLDVMARSLRVEGYVLNNSVS</sequence>
<accession>A0A835V5P0</accession>
<feature type="repeat" description="PPR" evidence="2">
    <location>
        <begin position="429"/>
        <end position="463"/>
    </location>
</feature>
<dbReference type="GO" id="GO:0003723">
    <property type="term" value="F:RNA binding"/>
    <property type="evidence" value="ECO:0007669"/>
    <property type="project" value="InterPro"/>
</dbReference>
<feature type="repeat" description="PPR" evidence="2">
    <location>
        <begin position="191"/>
        <end position="225"/>
    </location>
</feature>
<dbReference type="Pfam" id="PF01535">
    <property type="entry name" value="PPR"/>
    <property type="match status" value="1"/>
</dbReference>
<dbReference type="Pfam" id="PF20430">
    <property type="entry name" value="Eplus_motif"/>
    <property type="match status" value="1"/>
</dbReference>
<dbReference type="FunFam" id="1.25.40.10:FF:000348">
    <property type="entry name" value="Pentatricopeptide repeat-containing protein chloroplastic"/>
    <property type="match status" value="1"/>
</dbReference>
<evidence type="ECO:0000256" key="2">
    <source>
        <dbReference type="PROSITE-ProRule" id="PRU00708"/>
    </source>
</evidence>
<proteinExistence type="predicted"/>
<dbReference type="NCBIfam" id="TIGR00756">
    <property type="entry name" value="PPR"/>
    <property type="match status" value="4"/>
</dbReference>
<dbReference type="PROSITE" id="PS51375">
    <property type="entry name" value="PPR"/>
    <property type="match status" value="5"/>
</dbReference>
<dbReference type="Pfam" id="PF20431">
    <property type="entry name" value="E_motif"/>
    <property type="match status" value="1"/>
</dbReference>
<evidence type="ECO:0000313" key="4">
    <source>
        <dbReference type="Proteomes" id="UP000636800"/>
    </source>
</evidence>
<comment type="caution">
    <text evidence="3">The sequence shown here is derived from an EMBL/GenBank/DDBJ whole genome shotgun (WGS) entry which is preliminary data.</text>
</comment>
<evidence type="ECO:0008006" key="5">
    <source>
        <dbReference type="Google" id="ProtNLM"/>
    </source>
</evidence>
<dbReference type="SUPFAM" id="SSF48452">
    <property type="entry name" value="TPR-like"/>
    <property type="match status" value="1"/>
</dbReference>
<dbReference type="PANTHER" id="PTHR47926">
    <property type="entry name" value="PENTATRICOPEPTIDE REPEAT-CONTAINING PROTEIN"/>
    <property type="match status" value="1"/>
</dbReference>
<dbReference type="GO" id="GO:0009451">
    <property type="term" value="P:RNA modification"/>
    <property type="evidence" value="ECO:0007669"/>
    <property type="project" value="InterPro"/>
</dbReference>
<dbReference type="InterPro" id="IPR002885">
    <property type="entry name" value="PPR_rpt"/>
</dbReference>
<gene>
    <name evidence="3" type="ORF">HPP92_009682</name>
</gene>
<feature type="repeat" description="PPR" evidence="2">
    <location>
        <begin position="292"/>
        <end position="326"/>
    </location>
</feature>
<dbReference type="InterPro" id="IPR046960">
    <property type="entry name" value="PPR_At4g14850-like_plant"/>
</dbReference>
<evidence type="ECO:0000256" key="1">
    <source>
        <dbReference type="ARBA" id="ARBA00022737"/>
    </source>
</evidence>
<dbReference type="FunFam" id="1.25.40.10:FF:000184">
    <property type="entry name" value="Pentatricopeptide repeat-containing protein, chloroplastic"/>
    <property type="match status" value="1"/>
</dbReference>
<name>A0A835V5P0_VANPL</name>
<keyword evidence="4" id="KW-1185">Reference proteome</keyword>
<organism evidence="3 4">
    <name type="scientific">Vanilla planifolia</name>
    <name type="common">Vanilla</name>
    <dbReference type="NCBI Taxonomy" id="51239"/>
    <lineage>
        <taxon>Eukaryota</taxon>
        <taxon>Viridiplantae</taxon>
        <taxon>Streptophyta</taxon>
        <taxon>Embryophyta</taxon>
        <taxon>Tracheophyta</taxon>
        <taxon>Spermatophyta</taxon>
        <taxon>Magnoliopsida</taxon>
        <taxon>Liliopsida</taxon>
        <taxon>Asparagales</taxon>
        <taxon>Orchidaceae</taxon>
        <taxon>Vanilloideae</taxon>
        <taxon>Vanilleae</taxon>
        <taxon>Vanilla</taxon>
    </lineage>
</organism>
<dbReference type="EMBL" id="JADCNL010000004">
    <property type="protein sequence ID" value="KAG0485603.1"/>
    <property type="molecule type" value="Genomic_DNA"/>
</dbReference>
<feature type="repeat" description="PPR" evidence="2">
    <location>
        <begin position="160"/>
        <end position="190"/>
    </location>
</feature>
<protein>
    <recommendedName>
        <fullName evidence="5">Pentatricopeptide repeat-containing protein At5g66520-like</fullName>
    </recommendedName>
</protein>
<feature type="repeat" description="PPR" evidence="2">
    <location>
        <begin position="59"/>
        <end position="93"/>
    </location>
</feature>
<evidence type="ECO:0000313" key="3">
    <source>
        <dbReference type="EMBL" id="KAG0485603.1"/>
    </source>
</evidence>
<dbReference type="InterPro" id="IPR046848">
    <property type="entry name" value="E_motif"/>
</dbReference>
<dbReference type="AlphaFoldDB" id="A0A835V5P0"/>
<dbReference type="InterPro" id="IPR011990">
    <property type="entry name" value="TPR-like_helical_dom_sf"/>
</dbReference>
<dbReference type="Proteomes" id="UP000636800">
    <property type="component" value="Unassembled WGS sequence"/>
</dbReference>
<dbReference type="InterPro" id="IPR046849">
    <property type="entry name" value="E2_motif"/>
</dbReference>
<keyword evidence="1" id="KW-0677">Repeat</keyword>
<dbReference type="PANTHER" id="PTHR47926:SF436">
    <property type="entry name" value="PENTATRICOPEPTIDE REPEAT-CONTAINING PROTEIN ELI1, CHLOROPLASTIC-LIKE ISOFORM X2"/>
    <property type="match status" value="1"/>
</dbReference>
<reference evidence="3 4" key="1">
    <citation type="journal article" date="2020" name="Nat. Food">
        <title>A phased Vanilla planifolia genome enables genetic improvement of flavour and production.</title>
        <authorList>
            <person name="Hasing T."/>
            <person name="Tang H."/>
            <person name="Brym M."/>
            <person name="Khazi F."/>
            <person name="Huang T."/>
            <person name="Chambers A.H."/>
        </authorList>
    </citation>
    <scope>NUCLEOTIDE SEQUENCE [LARGE SCALE GENOMIC DNA]</scope>
    <source>
        <tissue evidence="3">Leaf</tissue>
    </source>
</reference>
<dbReference type="Gene3D" id="1.25.40.10">
    <property type="entry name" value="Tetratricopeptide repeat domain"/>
    <property type="match status" value="3"/>
</dbReference>